<dbReference type="AlphaFoldDB" id="A0A450U3K6"/>
<gene>
    <name evidence="3" type="ORF">BECKFM1743A_GA0114220_110221</name>
</gene>
<feature type="transmembrane region" description="Helical" evidence="2">
    <location>
        <begin position="32"/>
        <end position="53"/>
    </location>
</feature>
<name>A0A450U3K6_9GAMM</name>
<reference evidence="3" key="1">
    <citation type="submission" date="2019-02" db="EMBL/GenBank/DDBJ databases">
        <authorList>
            <person name="Gruber-Vodicka R. H."/>
            <person name="Seah K. B. B."/>
        </authorList>
    </citation>
    <scope>NUCLEOTIDE SEQUENCE</scope>
    <source>
        <strain evidence="3">BECK_BZ163</strain>
    </source>
</reference>
<accession>A0A450U3K6</accession>
<feature type="region of interest" description="Disordered" evidence="1">
    <location>
        <begin position="1"/>
        <end position="25"/>
    </location>
</feature>
<protein>
    <submittedName>
        <fullName evidence="3">Nitrogen fixation protein FixH</fullName>
    </submittedName>
</protein>
<dbReference type="Pfam" id="PF05751">
    <property type="entry name" value="FixH"/>
    <property type="match status" value="1"/>
</dbReference>
<keyword evidence="2" id="KW-1133">Transmembrane helix</keyword>
<evidence type="ECO:0000256" key="2">
    <source>
        <dbReference type="SAM" id="Phobius"/>
    </source>
</evidence>
<dbReference type="InterPro" id="IPR008620">
    <property type="entry name" value="FixH"/>
</dbReference>
<evidence type="ECO:0000256" key="1">
    <source>
        <dbReference type="SAM" id="MobiDB-lite"/>
    </source>
</evidence>
<sequence length="191" mass="21488">MIPRTQIQFPKIRSSRAKSHPPASRPAWRNPWIIGGWLILFIILCANATMIYLAMDTNPGLVVVDYYDRGQNYERTVLSRQALSRKLSLQLDVPPEIRQGEPATFRFTGADNGGRPIEPDAVTLYAYRPSNCAHDFSLPMTKTAPVTKDGEDPYLTRATFPLQGVWDIVIAVEQDGIEHHVARRVTVATTR</sequence>
<proteinExistence type="predicted"/>
<dbReference type="EMBL" id="CAADEZ010001022">
    <property type="protein sequence ID" value="VFJ77693.1"/>
    <property type="molecule type" value="Genomic_DNA"/>
</dbReference>
<keyword evidence="2" id="KW-0472">Membrane</keyword>
<keyword evidence="2" id="KW-0812">Transmembrane</keyword>
<evidence type="ECO:0000313" key="3">
    <source>
        <dbReference type="EMBL" id="VFJ77693.1"/>
    </source>
</evidence>
<organism evidence="3">
    <name type="scientific">Candidatus Kentrum sp. FM</name>
    <dbReference type="NCBI Taxonomy" id="2126340"/>
    <lineage>
        <taxon>Bacteria</taxon>
        <taxon>Pseudomonadati</taxon>
        <taxon>Pseudomonadota</taxon>
        <taxon>Gammaproteobacteria</taxon>
        <taxon>Candidatus Kentrum</taxon>
    </lineage>
</organism>